<dbReference type="Gene3D" id="3.30.1330.40">
    <property type="entry name" value="RutC-like"/>
    <property type="match status" value="1"/>
</dbReference>
<evidence type="ECO:0000256" key="2">
    <source>
        <dbReference type="SAM" id="SignalP"/>
    </source>
</evidence>
<name>N8Y7M3_ACIGI</name>
<dbReference type="PANTHER" id="PTHR11803:SF58">
    <property type="entry name" value="PROTEIN HMF1-RELATED"/>
    <property type="match status" value="1"/>
</dbReference>
<dbReference type="EMBL" id="APPJ01000014">
    <property type="protein sequence ID" value="ENV15335.1"/>
    <property type="molecule type" value="Genomic_DNA"/>
</dbReference>
<dbReference type="PANTHER" id="PTHR11803">
    <property type="entry name" value="2-IMINOBUTANOATE/2-IMINOPROPANOATE DEAMINASE RIDA"/>
    <property type="match status" value="1"/>
</dbReference>
<sequence>MSSQFYIFAILLGLFFNSPLTHAQNKNSSEVTMQQQHHASAPNTLLRPINPTYATIPNVSQAIIVEQGQPMYLSGHVPITENGDILQAGLEQQLLLVFQNIEKTLHHANVSTQQLVKLTIYVRNLQPDQLATIRKVRDQFIHAELPPASSLIGVAQLFHPDVLVEVEAIAVIPPNKNSTF</sequence>
<organism evidence="3 4">
    <name type="scientific">Acinetobacter guillouiae NIPH 991</name>
    <dbReference type="NCBI Taxonomy" id="1217656"/>
    <lineage>
        <taxon>Bacteria</taxon>
        <taxon>Pseudomonadati</taxon>
        <taxon>Pseudomonadota</taxon>
        <taxon>Gammaproteobacteria</taxon>
        <taxon>Moraxellales</taxon>
        <taxon>Moraxellaceae</taxon>
        <taxon>Acinetobacter</taxon>
    </lineage>
</organism>
<reference evidence="3 4" key="1">
    <citation type="submission" date="2013-02" db="EMBL/GenBank/DDBJ databases">
        <title>The Genome Sequence of Acinetobacter guillouiae NIPH 991.</title>
        <authorList>
            <consortium name="The Broad Institute Genome Sequencing Platform"/>
            <consortium name="The Broad Institute Genome Sequencing Center for Infectious Disease"/>
            <person name="Cerqueira G."/>
            <person name="Feldgarden M."/>
            <person name="Courvalin P."/>
            <person name="Perichon B."/>
            <person name="Grillot-Courvalin C."/>
            <person name="Clermont D."/>
            <person name="Rocha E."/>
            <person name="Yoon E.-J."/>
            <person name="Nemec A."/>
            <person name="Walker B."/>
            <person name="Young S.K."/>
            <person name="Zeng Q."/>
            <person name="Gargeya S."/>
            <person name="Fitzgerald M."/>
            <person name="Haas B."/>
            <person name="Abouelleil A."/>
            <person name="Alvarado L."/>
            <person name="Arachchi H.M."/>
            <person name="Berlin A.M."/>
            <person name="Chapman S.B."/>
            <person name="Dewar J."/>
            <person name="Goldberg J."/>
            <person name="Griggs A."/>
            <person name="Gujja S."/>
            <person name="Hansen M."/>
            <person name="Howarth C."/>
            <person name="Imamovic A."/>
            <person name="Larimer J."/>
            <person name="McCowan C."/>
            <person name="Murphy C."/>
            <person name="Neiman D."/>
            <person name="Pearson M."/>
            <person name="Priest M."/>
            <person name="Roberts A."/>
            <person name="Saif S."/>
            <person name="Shea T."/>
            <person name="Sisk P."/>
            <person name="Sykes S."/>
            <person name="Wortman J."/>
            <person name="Nusbaum C."/>
            <person name="Birren B."/>
        </authorList>
    </citation>
    <scope>NUCLEOTIDE SEQUENCE [LARGE SCALE GENOMIC DNA]</scope>
    <source>
        <strain evidence="3 4">NIPH 991</strain>
    </source>
</reference>
<proteinExistence type="inferred from homology"/>
<dbReference type="InterPro" id="IPR035959">
    <property type="entry name" value="RutC-like_sf"/>
</dbReference>
<accession>N8Y7M3</accession>
<protein>
    <submittedName>
        <fullName evidence="3">Uncharacterized protein</fullName>
    </submittedName>
</protein>
<comment type="caution">
    <text evidence="3">The sequence shown here is derived from an EMBL/GenBank/DDBJ whole genome shotgun (WGS) entry which is preliminary data.</text>
</comment>
<dbReference type="GO" id="GO:0005829">
    <property type="term" value="C:cytosol"/>
    <property type="evidence" value="ECO:0007669"/>
    <property type="project" value="TreeGrafter"/>
</dbReference>
<feature type="signal peptide" evidence="2">
    <location>
        <begin position="1"/>
        <end position="23"/>
    </location>
</feature>
<comment type="similarity">
    <text evidence="1">Belongs to the RutC family.</text>
</comment>
<dbReference type="SUPFAM" id="SSF55298">
    <property type="entry name" value="YjgF-like"/>
    <property type="match status" value="1"/>
</dbReference>
<dbReference type="PATRIC" id="fig|1217656.3.peg.3998"/>
<dbReference type="Pfam" id="PF01042">
    <property type="entry name" value="Ribonuc_L-PSP"/>
    <property type="match status" value="1"/>
</dbReference>
<dbReference type="RefSeq" id="WP_004823116.1">
    <property type="nucleotide sequence ID" value="NZ_KB849456.1"/>
</dbReference>
<keyword evidence="2" id="KW-0732">Signal</keyword>
<gene>
    <name evidence="3" type="ORF">F964_04060</name>
</gene>
<evidence type="ECO:0000313" key="4">
    <source>
        <dbReference type="Proteomes" id="UP000013148"/>
    </source>
</evidence>
<dbReference type="CDD" id="cd00448">
    <property type="entry name" value="YjgF_YER057c_UK114_family"/>
    <property type="match status" value="1"/>
</dbReference>
<evidence type="ECO:0000256" key="1">
    <source>
        <dbReference type="ARBA" id="ARBA00010552"/>
    </source>
</evidence>
<dbReference type="InterPro" id="IPR006175">
    <property type="entry name" value="YjgF/YER057c/UK114"/>
</dbReference>
<keyword evidence="4" id="KW-1185">Reference proteome</keyword>
<dbReference type="AlphaFoldDB" id="N8Y7M3"/>
<dbReference type="GO" id="GO:0019239">
    <property type="term" value="F:deaminase activity"/>
    <property type="evidence" value="ECO:0007669"/>
    <property type="project" value="TreeGrafter"/>
</dbReference>
<dbReference type="Proteomes" id="UP000013148">
    <property type="component" value="Unassembled WGS sequence"/>
</dbReference>
<dbReference type="eggNOG" id="COG0251">
    <property type="taxonomic scope" value="Bacteria"/>
</dbReference>
<dbReference type="HOGENOM" id="CLU_100715_4_2_6"/>
<evidence type="ECO:0000313" key="3">
    <source>
        <dbReference type="EMBL" id="ENV15335.1"/>
    </source>
</evidence>
<feature type="chain" id="PRO_5004136829" evidence="2">
    <location>
        <begin position="24"/>
        <end position="180"/>
    </location>
</feature>